<feature type="region of interest" description="Disordered" evidence="1">
    <location>
        <begin position="1"/>
        <end position="65"/>
    </location>
</feature>
<gene>
    <name evidence="2" type="ORF">SK128_013383</name>
</gene>
<accession>A0AAN8XJ14</accession>
<dbReference type="AlphaFoldDB" id="A0AAN8XJ14"/>
<dbReference type="EMBL" id="JAXCGZ010005678">
    <property type="protein sequence ID" value="KAK7081208.1"/>
    <property type="molecule type" value="Genomic_DNA"/>
</dbReference>
<evidence type="ECO:0000313" key="2">
    <source>
        <dbReference type="EMBL" id="KAK7081208.1"/>
    </source>
</evidence>
<feature type="compositionally biased region" description="Basic residues" evidence="1">
    <location>
        <begin position="34"/>
        <end position="48"/>
    </location>
</feature>
<protein>
    <submittedName>
        <fullName evidence="2">Uncharacterized protein</fullName>
    </submittedName>
</protein>
<feature type="compositionally biased region" description="Polar residues" evidence="1">
    <location>
        <begin position="1"/>
        <end position="13"/>
    </location>
</feature>
<reference evidence="2 3" key="1">
    <citation type="submission" date="2023-11" db="EMBL/GenBank/DDBJ databases">
        <title>Halocaridina rubra genome assembly.</title>
        <authorList>
            <person name="Smith C."/>
        </authorList>
    </citation>
    <scope>NUCLEOTIDE SEQUENCE [LARGE SCALE GENOMIC DNA]</scope>
    <source>
        <strain evidence="2">EP-1</strain>
        <tissue evidence="2">Whole</tissue>
    </source>
</reference>
<dbReference type="Proteomes" id="UP001381693">
    <property type="component" value="Unassembled WGS sequence"/>
</dbReference>
<comment type="caution">
    <text evidence="2">The sequence shown here is derived from an EMBL/GenBank/DDBJ whole genome shotgun (WGS) entry which is preliminary data.</text>
</comment>
<organism evidence="2 3">
    <name type="scientific">Halocaridina rubra</name>
    <name type="common">Hawaiian red shrimp</name>
    <dbReference type="NCBI Taxonomy" id="373956"/>
    <lineage>
        <taxon>Eukaryota</taxon>
        <taxon>Metazoa</taxon>
        <taxon>Ecdysozoa</taxon>
        <taxon>Arthropoda</taxon>
        <taxon>Crustacea</taxon>
        <taxon>Multicrustacea</taxon>
        <taxon>Malacostraca</taxon>
        <taxon>Eumalacostraca</taxon>
        <taxon>Eucarida</taxon>
        <taxon>Decapoda</taxon>
        <taxon>Pleocyemata</taxon>
        <taxon>Caridea</taxon>
        <taxon>Atyoidea</taxon>
        <taxon>Atyidae</taxon>
        <taxon>Halocaridina</taxon>
    </lineage>
</organism>
<proteinExistence type="predicted"/>
<evidence type="ECO:0000256" key="1">
    <source>
        <dbReference type="SAM" id="MobiDB-lite"/>
    </source>
</evidence>
<keyword evidence="3" id="KW-1185">Reference proteome</keyword>
<evidence type="ECO:0000313" key="3">
    <source>
        <dbReference type="Proteomes" id="UP001381693"/>
    </source>
</evidence>
<name>A0AAN8XJ14_HALRR</name>
<sequence>MNVTPGQARNLSASGPGPRKHRHEDKLETSGQSRNKRIIHNRKRRRKRPPESGGRWEETVTAPTNPRATNLHTALVRRGRLASATRPQRRGRDSTRQLIRATVELI</sequence>